<dbReference type="SUPFAM" id="SSF52540">
    <property type="entry name" value="P-loop containing nucleoside triphosphate hydrolases"/>
    <property type="match status" value="1"/>
</dbReference>
<dbReference type="PANTHER" id="PTHR42734">
    <property type="entry name" value="METAL TRANSPORT SYSTEM ATP-BINDING PROTEIN TM_0124-RELATED"/>
    <property type="match status" value="1"/>
</dbReference>
<accession>H3NKW2</accession>
<dbReference type="Pfam" id="PF00005">
    <property type="entry name" value="ABC_tran"/>
    <property type="match status" value="1"/>
</dbReference>
<dbReference type="InterPro" id="IPR003439">
    <property type="entry name" value="ABC_transporter-like_ATP-bd"/>
</dbReference>
<dbReference type="PATRIC" id="fig|883113.3.peg.1502"/>
<dbReference type="GO" id="GO:0016887">
    <property type="term" value="F:ATP hydrolysis activity"/>
    <property type="evidence" value="ECO:0007669"/>
    <property type="project" value="InterPro"/>
</dbReference>
<dbReference type="eggNOG" id="COG1121">
    <property type="taxonomic scope" value="Bacteria"/>
</dbReference>
<keyword evidence="7" id="KW-1185">Reference proteome</keyword>
<dbReference type="InterPro" id="IPR027417">
    <property type="entry name" value="P-loop_NTPase"/>
</dbReference>
<dbReference type="Gene3D" id="3.40.50.300">
    <property type="entry name" value="P-loop containing nucleotide triphosphate hydrolases"/>
    <property type="match status" value="1"/>
</dbReference>
<evidence type="ECO:0000256" key="1">
    <source>
        <dbReference type="ARBA" id="ARBA00005417"/>
    </source>
</evidence>
<proteinExistence type="inferred from homology"/>
<feature type="domain" description="ABC transporter" evidence="5">
    <location>
        <begin position="9"/>
        <end position="241"/>
    </location>
</feature>
<reference evidence="6 7" key="1">
    <citation type="submission" date="2012-01" db="EMBL/GenBank/DDBJ databases">
        <title>The Genome Sequence of Facklamia languida CCUG 37842.</title>
        <authorList>
            <consortium name="The Broad Institute Genome Sequencing Platform"/>
            <person name="Earl A."/>
            <person name="Ward D."/>
            <person name="Feldgarden M."/>
            <person name="Gevers D."/>
            <person name="Huys G."/>
            <person name="Young S.K."/>
            <person name="Zeng Q."/>
            <person name="Gargeya S."/>
            <person name="Fitzgerald M."/>
            <person name="Haas B."/>
            <person name="Abouelleil A."/>
            <person name="Alvarado L."/>
            <person name="Arachchi H.M."/>
            <person name="Berlin A."/>
            <person name="Chapman S.B."/>
            <person name="Gearin G."/>
            <person name="Goldberg J."/>
            <person name="Griggs A."/>
            <person name="Gujja S."/>
            <person name="Hansen M."/>
            <person name="Heiman D."/>
            <person name="Howarth C."/>
            <person name="Larimer J."/>
            <person name="Lui A."/>
            <person name="MacDonald P.J.P."/>
            <person name="McCowen C."/>
            <person name="Montmayeur A."/>
            <person name="Murphy C."/>
            <person name="Neiman D."/>
            <person name="Pearson M."/>
            <person name="Priest M."/>
            <person name="Roberts A."/>
            <person name="Saif S."/>
            <person name="Shea T."/>
            <person name="Sisk P."/>
            <person name="Stolte C."/>
            <person name="Sykes S."/>
            <person name="Wortman J."/>
            <person name="Nusbaum C."/>
            <person name="Birren B."/>
        </authorList>
    </citation>
    <scope>NUCLEOTIDE SEQUENCE [LARGE SCALE GENOMIC DNA]</scope>
    <source>
        <strain evidence="6 7">CCUG 37842</strain>
    </source>
</reference>
<keyword evidence="3" id="KW-0547">Nucleotide-binding</keyword>
<dbReference type="PROSITE" id="PS00211">
    <property type="entry name" value="ABC_TRANSPORTER_1"/>
    <property type="match status" value="1"/>
</dbReference>
<dbReference type="AlphaFoldDB" id="H3NKW2"/>
<gene>
    <name evidence="6" type="ORF">HMPREF9708_01501</name>
</gene>
<name>H3NKW2_9LACT</name>
<dbReference type="PANTHER" id="PTHR42734:SF5">
    <property type="entry name" value="IRON TRANSPORT SYSTEM ATP-BINDING PROTEIN HI_0361-RELATED"/>
    <property type="match status" value="1"/>
</dbReference>
<dbReference type="PROSITE" id="PS50893">
    <property type="entry name" value="ABC_TRANSPORTER_2"/>
    <property type="match status" value="1"/>
</dbReference>
<dbReference type="GO" id="GO:0005524">
    <property type="term" value="F:ATP binding"/>
    <property type="evidence" value="ECO:0007669"/>
    <property type="project" value="UniProtKB-KW"/>
</dbReference>
<dbReference type="Proteomes" id="UP000006190">
    <property type="component" value="Unassembled WGS sequence"/>
</dbReference>
<evidence type="ECO:0000313" key="6">
    <source>
        <dbReference type="EMBL" id="EHR36240.1"/>
    </source>
</evidence>
<evidence type="ECO:0000256" key="4">
    <source>
        <dbReference type="ARBA" id="ARBA00022840"/>
    </source>
</evidence>
<keyword evidence="2" id="KW-0813">Transport</keyword>
<evidence type="ECO:0000256" key="3">
    <source>
        <dbReference type="ARBA" id="ARBA00022741"/>
    </source>
</evidence>
<dbReference type="InterPro" id="IPR003593">
    <property type="entry name" value="AAA+_ATPase"/>
</dbReference>
<dbReference type="HOGENOM" id="CLU_000604_1_11_9"/>
<keyword evidence="4" id="KW-0067">ATP-binding</keyword>
<dbReference type="RefSeq" id="WP_006309734.1">
    <property type="nucleotide sequence ID" value="NZ_JH601133.1"/>
</dbReference>
<organism evidence="6 7">
    <name type="scientific">Facklamia languida CCUG 37842</name>
    <dbReference type="NCBI Taxonomy" id="883113"/>
    <lineage>
        <taxon>Bacteria</taxon>
        <taxon>Bacillati</taxon>
        <taxon>Bacillota</taxon>
        <taxon>Bacilli</taxon>
        <taxon>Lactobacillales</taxon>
        <taxon>Aerococcaceae</taxon>
        <taxon>Facklamia</taxon>
    </lineage>
</organism>
<evidence type="ECO:0000313" key="7">
    <source>
        <dbReference type="Proteomes" id="UP000006190"/>
    </source>
</evidence>
<protein>
    <recommendedName>
        <fullName evidence="5">ABC transporter domain-containing protein</fullName>
    </recommendedName>
</protein>
<dbReference type="FunFam" id="3.40.50.300:FF:000134">
    <property type="entry name" value="Iron-enterobactin ABC transporter ATP-binding protein"/>
    <property type="match status" value="1"/>
</dbReference>
<sequence length="246" mass="27694">MNKSIKTALEISDLSVRYHEDWVLKDLYLTLPQGSRVAIVGPNGAGKSTLFKASLGLIPRQSGQIRFLNQPLEHVQRQIAYLPQQAMIDWDFPITVKEVVMMGRYPYLGWIKRPNSQDEAICQQALETIGLSDYQDRQISQLSGGQRQRVFIARAIAQESQLYLMDEPLAGVDKKTEGLIIDFLSDLQAKGITSVVIHHDLNTLKAYFDYLVLINQRVIAAGPIDQVLTLDNLTKCQLVPDGGWQE</sequence>
<dbReference type="CDD" id="cd03235">
    <property type="entry name" value="ABC_Metallic_Cations"/>
    <property type="match status" value="1"/>
</dbReference>
<dbReference type="OrthoDB" id="9806726at2"/>
<evidence type="ECO:0000256" key="2">
    <source>
        <dbReference type="ARBA" id="ARBA00022448"/>
    </source>
</evidence>
<dbReference type="InterPro" id="IPR050153">
    <property type="entry name" value="Metal_Ion_Import_ABC"/>
</dbReference>
<dbReference type="STRING" id="883113.HMPREF9708_01501"/>
<comment type="caution">
    <text evidence="6">The sequence shown here is derived from an EMBL/GenBank/DDBJ whole genome shotgun (WGS) entry which is preliminary data.</text>
</comment>
<evidence type="ECO:0000259" key="5">
    <source>
        <dbReference type="PROSITE" id="PS50893"/>
    </source>
</evidence>
<comment type="similarity">
    <text evidence="1">Belongs to the ABC transporter superfamily.</text>
</comment>
<dbReference type="SMART" id="SM00382">
    <property type="entry name" value="AAA"/>
    <property type="match status" value="1"/>
</dbReference>
<dbReference type="EMBL" id="AGEG01000016">
    <property type="protein sequence ID" value="EHR36240.1"/>
    <property type="molecule type" value="Genomic_DNA"/>
</dbReference>
<dbReference type="InterPro" id="IPR017871">
    <property type="entry name" value="ABC_transporter-like_CS"/>
</dbReference>